<dbReference type="EMBL" id="GBRH01190559">
    <property type="protein sequence ID" value="JAE07337.1"/>
    <property type="molecule type" value="Transcribed_RNA"/>
</dbReference>
<reference evidence="1" key="1">
    <citation type="submission" date="2014-09" db="EMBL/GenBank/DDBJ databases">
        <authorList>
            <person name="Magalhaes I.L.F."/>
            <person name="Oliveira U."/>
            <person name="Santos F.R."/>
            <person name="Vidigal T.H.D.A."/>
            <person name="Brescovit A.D."/>
            <person name="Santos A.J."/>
        </authorList>
    </citation>
    <scope>NUCLEOTIDE SEQUENCE</scope>
    <source>
        <tissue evidence="1">Shoot tissue taken approximately 20 cm above the soil surface</tissue>
    </source>
</reference>
<accession>A0A0A9F4Q6</accession>
<sequence length="25" mass="3062">MCRTLNFGQIPRFRDSRPTYKRSQC</sequence>
<name>A0A0A9F4Q6_ARUDO</name>
<evidence type="ECO:0000313" key="1">
    <source>
        <dbReference type="EMBL" id="JAE07337.1"/>
    </source>
</evidence>
<dbReference type="AlphaFoldDB" id="A0A0A9F4Q6"/>
<protein>
    <submittedName>
        <fullName evidence="1">Uncharacterized protein</fullName>
    </submittedName>
</protein>
<organism evidence="1">
    <name type="scientific">Arundo donax</name>
    <name type="common">Giant reed</name>
    <name type="synonym">Donax arundinaceus</name>
    <dbReference type="NCBI Taxonomy" id="35708"/>
    <lineage>
        <taxon>Eukaryota</taxon>
        <taxon>Viridiplantae</taxon>
        <taxon>Streptophyta</taxon>
        <taxon>Embryophyta</taxon>
        <taxon>Tracheophyta</taxon>
        <taxon>Spermatophyta</taxon>
        <taxon>Magnoliopsida</taxon>
        <taxon>Liliopsida</taxon>
        <taxon>Poales</taxon>
        <taxon>Poaceae</taxon>
        <taxon>PACMAD clade</taxon>
        <taxon>Arundinoideae</taxon>
        <taxon>Arundineae</taxon>
        <taxon>Arundo</taxon>
    </lineage>
</organism>
<reference evidence="1" key="2">
    <citation type="journal article" date="2015" name="Data Brief">
        <title>Shoot transcriptome of the giant reed, Arundo donax.</title>
        <authorList>
            <person name="Barrero R.A."/>
            <person name="Guerrero F.D."/>
            <person name="Moolhuijzen P."/>
            <person name="Goolsby J.A."/>
            <person name="Tidwell J."/>
            <person name="Bellgard S.E."/>
            <person name="Bellgard M.I."/>
        </authorList>
    </citation>
    <scope>NUCLEOTIDE SEQUENCE</scope>
    <source>
        <tissue evidence="1">Shoot tissue taken approximately 20 cm above the soil surface</tissue>
    </source>
</reference>
<proteinExistence type="predicted"/>